<protein>
    <submittedName>
        <fullName evidence="3">Glutathione S-transferase family protein</fullName>
    </submittedName>
</protein>
<dbReference type="InterPro" id="IPR036282">
    <property type="entry name" value="Glutathione-S-Trfase_C_sf"/>
</dbReference>
<dbReference type="CDD" id="cd00299">
    <property type="entry name" value="GST_C_family"/>
    <property type="match status" value="1"/>
</dbReference>
<accession>A0ABS7RDF0</accession>
<reference evidence="3 4" key="1">
    <citation type="submission" date="2021-06" db="EMBL/GenBank/DDBJ databases">
        <title>Nitratireductor porphyridii sp. nov., isolated from a small marine red alga, Porphyridium purpureum in South Korea.</title>
        <authorList>
            <person name="Kim K.H."/>
            <person name="Kristyanto S."/>
            <person name="Jeon C.O."/>
        </authorList>
    </citation>
    <scope>NUCLEOTIDE SEQUENCE [LARGE SCALE GENOMIC DNA]</scope>
    <source>
        <strain evidence="3 4">R6</strain>
    </source>
</reference>
<dbReference type="CDD" id="cd00570">
    <property type="entry name" value="GST_N_family"/>
    <property type="match status" value="1"/>
</dbReference>
<evidence type="ECO:0000313" key="4">
    <source>
        <dbReference type="Proteomes" id="UP000777661"/>
    </source>
</evidence>
<dbReference type="PANTHER" id="PTHR44051">
    <property type="entry name" value="GLUTATHIONE S-TRANSFERASE-RELATED"/>
    <property type="match status" value="1"/>
</dbReference>
<dbReference type="RefSeq" id="WP_223006041.1">
    <property type="nucleotide sequence ID" value="NZ_JAHSQO010000004.1"/>
</dbReference>
<dbReference type="InterPro" id="IPR036249">
    <property type="entry name" value="Thioredoxin-like_sf"/>
</dbReference>
<proteinExistence type="predicted"/>
<evidence type="ECO:0000259" key="1">
    <source>
        <dbReference type="PROSITE" id="PS50404"/>
    </source>
</evidence>
<evidence type="ECO:0000259" key="2">
    <source>
        <dbReference type="PROSITE" id="PS50405"/>
    </source>
</evidence>
<comment type="caution">
    <text evidence="3">The sequence shown here is derived from an EMBL/GenBank/DDBJ whole genome shotgun (WGS) entry which is preliminary data.</text>
</comment>
<feature type="domain" description="GST N-terminal" evidence="1">
    <location>
        <begin position="1"/>
        <end position="83"/>
    </location>
</feature>
<dbReference type="Pfam" id="PF13410">
    <property type="entry name" value="GST_C_2"/>
    <property type="match status" value="1"/>
</dbReference>
<evidence type="ECO:0000313" key="3">
    <source>
        <dbReference type="EMBL" id="MBY8917525.1"/>
    </source>
</evidence>
<dbReference type="SFLD" id="SFLDG00358">
    <property type="entry name" value="Main_(cytGST)"/>
    <property type="match status" value="1"/>
</dbReference>
<dbReference type="SFLD" id="SFLDS00019">
    <property type="entry name" value="Glutathione_Transferase_(cytos"/>
    <property type="match status" value="1"/>
</dbReference>
<dbReference type="PROSITE" id="PS50405">
    <property type="entry name" value="GST_CTER"/>
    <property type="match status" value="1"/>
</dbReference>
<dbReference type="PANTHER" id="PTHR44051:SF8">
    <property type="entry name" value="GLUTATHIONE S-TRANSFERASE GSTA"/>
    <property type="match status" value="1"/>
</dbReference>
<dbReference type="Gene3D" id="1.20.1050.10">
    <property type="match status" value="1"/>
</dbReference>
<organism evidence="3 4">
    <name type="scientific">Nitratireductor rhodophyticola</name>
    <dbReference type="NCBI Taxonomy" id="2854036"/>
    <lineage>
        <taxon>Bacteria</taxon>
        <taxon>Pseudomonadati</taxon>
        <taxon>Pseudomonadota</taxon>
        <taxon>Alphaproteobacteria</taxon>
        <taxon>Hyphomicrobiales</taxon>
        <taxon>Phyllobacteriaceae</taxon>
        <taxon>Nitratireductor</taxon>
    </lineage>
</organism>
<dbReference type="InterPro" id="IPR004045">
    <property type="entry name" value="Glutathione_S-Trfase_N"/>
</dbReference>
<name>A0ABS7RDF0_9HYPH</name>
<dbReference type="InterPro" id="IPR040079">
    <property type="entry name" value="Glutathione_S-Trfase"/>
</dbReference>
<dbReference type="InterPro" id="IPR010987">
    <property type="entry name" value="Glutathione-S-Trfase_C-like"/>
</dbReference>
<gene>
    <name evidence="3" type="ORF">KVG22_13055</name>
</gene>
<dbReference type="PROSITE" id="PS50404">
    <property type="entry name" value="GST_NTER"/>
    <property type="match status" value="1"/>
</dbReference>
<dbReference type="EMBL" id="JAHSQO010000004">
    <property type="protein sequence ID" value="MBY8917525.1"/>
    <property type="molecule type" value="Genomic_DNA"/>
</dbReference>
<dbReference type="Pfam" id="PF13417">
    <property type="entry name" value="GST_N_3"/>
    <property type="match status" value="1"/>
</dbReference>
<dbReference type="SUPFAM" id="SSF52833">
    <property type="entry name" value="Thioredoxin-like"/>
    <property type="match status" value="1"/>
</dbReference>
<dbReference type="PROSITE" id="PS51354">
    <property type="entry name" value="GLUTAREDOXIN_2"/>
    <property type="match status" value="1"/>
</dbReference>
<keyword evidence="4" id="KW-1185">Reference proteome</keyword>
<dbReference type="Gene3D" id="3.40.30.10">
    <property type="entry name" value="Glutaredoxin"/>
    <property type="match status" value="1"/>
</dbReference>
<feature type="domain" description="GST C-terminal" evidence="2">
    <location>
        <begin position="89"/>
        <end position="215"/>
    </location>
</feature>
<sequence length="231" mass="26033">MSLKLYMHPLSSYCHKALIALYENGTPFEPITPNLMDATEREAFRKISPAVKIPALVDELRGRTVVESTVVIEYLDHFYPGPARLVPTDPEAAIEARMLDRYFDNYVHYHVQKIVGDQLRPDECRDPFGVEEAMKGLQASYAFLESLMTGKRWALGDLFSLADCSAAPALFYANNIIPVIDGHPKLAAYLVRLMERPSYMRTLSEAEPYFHMVPLDRKPTLTLPGAPNNAT</sequence>
<dbReference type="Proteomes" id="UP000777661">
    <property type="component" value="Unassembled WGS sequence"/>
</dbReference>
<dbReference type="SUPFAM" id="SSF47616">
    <property type="entry name" value="GST C-terminal domain-like"/>
    <property type="match status" value="1"/>
</dbReference>